<evidence type="ECO:0000313" key="1">
    <source>
        <dbReference type="EMBL" id="BAK35489.1"/>
    </source>
</evidence>
<keyword evidence="2" id="KW-1185">Reference proteome</keyword>
<sequence>MRHRNTPRVALATYRALPHLDSDGQRILAGLCARGLDAEACVWDDPDISWTDFDLVLLRSVWDYHHRWDQFAGWLAHVPTLINSRSVVEWNADKRYLRDLAQLGVPVVPTIYLSPDAEPDLSRLGPLDDVVVKPAISASAQDTYRCTTGTAVAAAMRRITSSGRTALVQPYLAGVDTLGEISLVFLAGSFSHAFRRAPRLRLDHEHALPNRTEPTVASGAELDLAHRALVAAPEPVSYARVDLLPDADGNPVLSELELIEPGLRLDLAPPEAVDRLVSAIERQSRQR</sequence>
<evidence type="ECO:0008006" key="3">
    <source>
        <dbReference type="Google" id="ProtNLM"/>
    </source>
</evidence>
<dbReference type="InterPro" id="IPR053191">
    <property type="entry name" value="DcsG_Biosynth_Enzyme"/>
</dbReference>
<dbReference type="OrthoDB" id="3373978at2"/>
<name>F5XFT2_MICPN</name>
<dbReference type="SUPFAM" id="SSF56059">
    <property type="entry name" value="Glutathione synthetase ATP-binding domain-like"/>
    <property type="match status" value="1"/>
</dbReference>
<dbReference type="PANTHER" id="PTHR39217">
    <property type="match status" value="1"/>
</dbReference>
<dbReference type="EMBL" id="AP012204">
    <property type="protein sequence ID" value="BAK35489.1"/>
    <property type="molecule type" value="Genomic_DNA"/>
</dbReference>
<gene>
    <name evidence="1" type="ordered locus">MLP_24750</name>
</gene>
<dbReference type="HOGENOM" id="CLU_070819_0_1_11"/>
<dbReference type="Gene3D" id="3.30.470.20">
    <property type="entry name" value="ATP-grasp fold, B domain"/>
    <property type="match status" value="1"/>
</dbReference>
<evidence type="ECO:0000313" key="2">
    <source>
        <dbReference type="Proteomes" id="UP000007947"/>
    </source>
</evidence>
<proteinExistence type="predicted"/>
<protein>
    <recommendedName>
        <fullName evidence="3">ATP-grasp domain-containing protein</fullName>
    </recommendedName>
</protein>
<dbReference type="PANTHER" id="PTHR39217:SF1">
    <property type="entry name" value="GLUTATHIONE SYNTHETASE"/>
    <property type="match status" value="1"/>
</dbReference>
<dbReference type="RefSeq" id="WP_013863359.1">
    <property type="nucleotide sequence ID" value="NC_015635.1"/>
</dbReference>
<dbReference type="Proteomes" id="UP000007947">
    <property type="component" value="Chromosome"/>
</dbReference>
<dbReference type="eggNOG" id="COG0189">
    <property type="taxonomic scope" value="Bacteria"/>
</dbReference>
<reference evidence="1 2" key="1">
    <citation type="submission" date="2011-05" db="EMBL/GenBank/DDBJ databases">
        <title>Whole genome sequence of Microlunatus phosphovorus NM-1.</title>
        <authorList>
            <person name="Hosoyama A."/>
            <person name="Sasaki K."/>
            <person name="Harada T."/>
            <person name="Igarashi R."/>
            <person name="Kawakoshi A."/>
            <person name="Sasagawa M."/>
            <person name="Fukada J."/>
            <person name="Nakamura S."/>
            <person name="Katano Y."/>
            <person name="Hanada S."/>
            <person name="Kamagata Y."/>
            <person name="Nakamura N."/>
            <person name="Yamazaki S."/>
            <person name="Fujita N."/>
        </authorList>
    </citation>
    <scope>NUCLEOTIDE SEQUENCE [LARGE SCALE GENOMIC DNA]</scope>
    <source>
        <strain evidence="2">ATCC 700054 / DSM 10555 / JCM 9379 / NBRC 101784 / NCIMB 13414 / VKM Ac-1990 / NM-1</strain>
    </source>
</reference>
<organism evidence="1 2">
    <name type="scientific">Microlunatus phosphovorus (strain ATCC 700054 / DSM 10555 / JCM 9379 / NBRC 101784 / NCIMB 13414 / VKM Ac-1990 / NM-1)</name>
    <dbReference type="NCBI Taxonomy" id="1032480"/>
    <lineage>
        <taxon>Bacteria</taxon>
        <taxon>Bacillati</taxon>
        <taxon>Actinomycetota</taxon>
        <taxon>Actinomycetes</taxon>
        <taxon>Propionibacteriales</taxon>
        <taxon>Propionibacteriaceae</taxon>
        <taxon>Microlunatus</taxon>
    </lineage>
</organism>
<accession>F5XFT2</accession>
<dbReference type="KEGG" id="mph:MLP_24750"/>
<dbReference type="AlphaFoldDB" id="F5XFT2"/>